<comment type="caution">
    <text evidence="2">The sequence shown here is derived from an EMBL/GenBank/DDBJ whole genome shotgun (WGS) entry which is preliminary data.</text>
</comment>
<reference evidence="2" key="1">
    <citation type="submission" date="2023-06" db="EMBL/GenBank/DDBJ databases">
        <title>Genomic analysis of the entomopathogenic nematode Steinernema hermaphroditum.</title>
        <authorList>
            <person name="Schwarz E.M."/>
            <person name="Heppert J.K."/>
            <person name="Baniya A."/>
            <person name="Schwartz H.T."/>
            <person name="Tan C.-H."/>
            <person name="Antoshechkin I."/>
            <person name="Sternberg P.W."/>
            <person name="Goodrich-Blair H."/>
            <person name="Dillman A.R."/>
        </authorList>
    </citation>
    <scope>NUCLEOTIDE SEQUENCE</scope>
    <source>
        <strain evidence="2">PS9179</strain>
        <tissue evidence="2">Whole animal</tissue>
    </source>
</reference>
<gene>
    <name evidence="2" type="ORF">QR680_009107</name>
</gene>
<dbReference type="EMBL" id="JAUCMV010000001">
    <property type="protein sequence ID" value="KAK0425257.1"/>
    <property type="molecule type" value="Genomic_DNA"/>
</dbReference>
<organism evidence="2 3">
    <name type="scientific">Steinernema hermaphroditum</name>
    <dbReference type="NCBI Taxonomy" id="289476"/>
    <lineage>
        <taxon>Eukaryota</taxon>
        <taxon>Metazoa</taxon>
        <taxon>Ecdysozoa</taxon>
        <taxon>Nematoda</taxon>
        <taxon>Chromadorea</taxon>
        <taxon>Rhabditida</taxon>
        <taxon>Tylenchina</taxon>
        <taxon>Panagrolaimomorpha</taxon>
        <taxon>Strongyloidoidea</taxon>
        <taxon>Steinernematidae</taxon>
        <taxon>Steinernema</taxon>
    </lineage>
</organism>
<evidence type="ECO:0000256" key="1">
    <source>
        <dbReference type="SAM" id="Phobius"/>
    </source>
</evidence>
<keyword evidence="1" id="KW-0472">Membrane</keyword>
<evidence type="ECO:0000313" key="2">
    <source>
        <dbReference type="EMBL" id="KAK0425257.1"/>
    </source>
</evidence>
<keyword evidence="1" id="KW-1133">Transmembrane helix</keyword>
<keyword evidence="1" id="KW-0812">Transmembrane</keyword>
<keyword evidence="3" id="KW-1185">Reference proteome</keyword>
<sequence length="178" mass="20321">MDSMRIWKFVFFVCLAVNFVLCLLLGSVLGVAVLSEEELSPTIVICFFAFIILYFAVLGAYYCYARWQTRSALVLSIVASIAQLIFLLVAEFFILSSGVSLYDEVTLSSHTITWIEQRPYLPIFFGAVFLPTFLCQMLMFHRFSCRSRLPVLQQGDHRRKSTPYHAEKIHISKLGDAV</sequence>
<feature type="transmembrane region" description="Helical" evidence="1">
    <location>
        <begin position="72"/>
        <end position="99"/>
    </location>
</feature>
<evidence type="ECO:0000313" key="3">
    <source>
        <dbReference type="Proteomes" id="UP001175271"/>
    </source>
</evidence>
<dbReference type="Proteomes" id="UP001175271">
    <property type="component" value="Unassembled WGS sequence"/>
</dbReference>
<feature type="transmembrane region" description="Helical" evidence="1">
    <location>
        <begin position="119"/>
        <end position="140"/>
    </location>
</feature>
<dbReference type="AlphaFoldDB" id="A0AA39IJ31"/>
<proteinExistence type="predicted"/>
<accession>A0AA39IJ31</accession>
<name>A0AA39IJ31_9BILA</name>
<protein>
    <submittedName>
        <fullName evidence="2">Uncharacterized protein</fullName>
    </submittedName>
</protein>
<feature type="transmembrane region" description="Helical" evidence="1">
    <location>
        <begin position="40"/>
        <end position="65"/>
    </location>
</feature>